<dbReference type="PRINTS" id="PR00762">
    <property type="entry name" value="CLCHANNEL"/>
</dbReference>
<feature type="transmembrane region" description="Helical" evidence="9">
    <location>
        <begin position="574"/>
        <end position="592"/>
    </location>
</feature>
<name>A0A0G4FPU8_9ALVE</name>
<organism evidence="12">
    <name type="scientific">Chromera velia CCMP2878</name>
    <dbReference type="NCBI Taxonomy" id="1169474"/>
    <lineage>
        <taxon>Eukaryota</taxon>
        <taxon>Sar</taxon>
        <taxon>Alveolata</taxon>
        <taxon>Colpodellida</taxon>
        <taxon>Chromeraceae</taxon>
        <taxon>Chromera</taxon>
    </lineage>
</organism>
<evidence type="ECO:0000256" key="5">
    <source>
        <dbReference type="ARBA" id="ARBA00023065"/>
    </source>
</evidence>
<feature type="transmembrane region" description="Helical" evidence="9">
    <location>
        <begin position="185"/>
        <end position="202"/>
    </location>
</feature>
<feature type="compositionally biased region" description="Pro residues" evidence="10">
    <location>
        <begin position="1013"/>
        <end position="1023"/>
    </location>
</feature>
<dbReference type="PROSITE" id="PS51371">
    <property type="entry name" value="CBS"/>
    <property type="match status" value="1"/>
</dbReference>
<dbReference type="InterPro" id="IPR001807">
    <property type="entry name" value="ClC"/>
</dbReference>
<evidence type="ECO:0000256" key="7">
    <source>
        <dbReference type="ARBA" id="ARBA00023214"/>
    </source>
</evidence>
<gene>
    <name evidence="12" type="ORF">Cvel_18040</name>
</gene>
<feature type="domain" description="CBS" evidence="11">
    <location>
        <begin position="699"/>
        <end position="761"/>
    </location>
</feature>
<evidence type="ECO:0000256" key="10">
    <source>
        <dbReference type="SAM" id="MobiDB-lite"/>
    </source>
</evidence>
<dbReference type="Gene3D" id="3.10.580.20">
    <property type="match status" value="1"/>
</dbReference>
<dbReference type="PANTHER" id="PTHR45711:SF6">
    <property type="entry name" value="CHLORIDE CHANNEL PROTEIN"/>
    <property type="match status" value="1"/>
</dbReference>
<feature type="transmembrane region" description="Helical" evidence="9">
    <location>
        <begin position="650"/>
        <end position="668"/>
    </location>
</feature>
<evidence type="ECO:0000256" key="3">
    <source>
        <dbReference type="ARBA" id="ARBA00022692"/>
    </source>
</evidence>
<feature type="region of interest" description="Disordered" evidence="10">
    <location>
        <begin position="1"/>
        <end position="50"/>
    </location>
</feature>
<comment type="similarity">
    <text evidence="9">Belongs to the chloride channel (TC 2.A.49) family.</text>
</comment>
<dbReference type="GO" id="GO:0005769">
    <property type="term" value="C:early endosome"/>
    <property type="evidence" value="ECO:0007669"/>
    <property type="project" value="TreeGrafter"/>
</dbReference>
<evidence type="ECO:0000313" key="12">
    <source>
        <dbReference type="EMBL" id="CEM16083.1"/>
    </source>
</evidence>
<keyword evidence="6 9" id="KW-0472">Membrane</keyword>
<evidence type="ECO:0000256" key="8">
    <source>
        <dbReference type="PROSITE-ProRule" id="PRU00703"/>
    </source>
</evidence>
<dbReference type="Pfam" id="PF00571">
    <property type="entry name" value="CBS"/>
    <property type="match status" value="1"/>
</dbReference>
<keyword evidence="8" id="KW-0129">CBS domain</keyword>
<dbReference type="EMBL" id="CDMZ01000522">
    <property type="protein sequence ID" value="CEM16083.1"/>
    <property type="molecule type" value="Genomic_DNA"/>
</dbReference>
<feature type="region of interest" description="Disordered" evidence="10">
    <location>
        <begin position="755"/>
        <end position="814"/>
    </location>
</feature>
<keyword evidence="3 9" id="KW-0812">Transmembrane</keyword>
<keyword evidence="4 9" id="KW-1133">Transmembrane helix</keyword>
<feature type="region of interest" description="Disordered" evidence="10">
    <location>
        <begin position="827"/>
        <end position="921"/>
    </location>
</feature>
<sequence length="1043" mass="113544">MSTVDEPREGVGCEGNLAPSTIAGGAAEFPSPALSSGGSHLTLTEKSPQSVYTVHEEVLPADIREGGLSAYLQKEKGWSPRPHSSSFAAASEHNVNFTVYRRDVEEWRREFLDRLSREEREREMSARDAAEARARQNPFKRNADFHTVDWRHEWHTHKARQKQIEEMRQRRCCGALLRYWYKAEGWVACALIGVMAAISAAISEVGVSYFSDVRSGTCDGGSFWFDQRLCCGSDLNLDLELNSCQNTLPHPDIPVSKFEPTDWQGWSALARLPTSSGFFLDYAMFVVIGGGMAVLAAVLCRSLAPAAAGGGIAEVKVILGGFVMKGVLGGWVLIVKSVGLVLAVASGLALGQEGPMVHLSCCWANLVSRVTRKYHDNEAKKRELLAAAAAAGIAVAFGAPLGGVLFSLEELCTYFPPKTLYKSFFCAVVGVLVLKGLDAKSEGGSVTVFDIDYVEPKGTWQLTELVFFALIGVLGGLLGSAFIYLNIQWLHAKKKLPQLEFIRKHPIMEVAVVAVVTCSINFLFPLMKIPSKGQYADAHYRTDANLLIRIGLGACLKFIQTVFTIGLFLPCGLFVPSMVVGALYGRLIGLLVQKLETNFHFFPKCNKCIQPGIYAMAGAAAMLGGVTRMTIALVVIMFEVTGGLEYVAPFMVAVMIAKWVGDALILGINECMIKLKGYPFLEKEMQPEVTFTARACDIMDTALSVIPLEGNTLGSLEGKLRRHDFHGFPLVTTQRDLMLLGFVRSRDLKRALREARRKHPEADDSTVVRFSGFESSLRRPPSPSRTGGEVRPDEDTGEETGRRRGLTADGGLLLGEASNLGRAISTRLSRRKQAPDQQVTPSDAQTGTNRFARRGMQETNRQRGGGNTGISYFRGLDAVETAGGAGGPSPSPSSSSGDGREREREEGTDALPAPSGSRSASPLVIDLSDIVDDHPLQLVPEAPLVQVYNLFTQLGLRFVLLTRHGRLEGILTKKNFLYHVELAHPTDLPSAFHDPPDRFDVSPAESQAAASPQPSPRLDPLPASPRISLPERHPPSNVSQPQP</sequence>
<feature type="compositionally biased region" description="Polar residues" evidence="10">
    <location>
        <begin position="835"/>
        <end position="849"/>
    </location>
</feature>
<evidence type="ECO:0000256" key="1">
    <source>
        <dbReference type="ARBA" id="ARBA00004141"/>
    </source>
</evidence>
<dbReference type="InterPro" id="IPR000644">
    <property type="entry name" value="CBS_dom"/>
</dbReference>
<comment type="subcellular location">
    <subcellularLocation>
        <location evidence="1 9">Membrane</location>
        <topology evidence="1 9">Multi-pass membrane protein</topology>
    </subcellularLocation>
</comment>
<feature type="compositionally biased region" description="Basic and acidic residues" evidence="10">
    <location>
        <begin position="788"/>
        <end position="802"/>
    </location>
</feature>
<dbReference type="Pfam" id="PF00654">
    <property type="entry name" value="Voltage_CLC"/>
    <property type="match status" value="1"/>
</dbReference>
<reference evidence="12" key="1">
    <citation type="submission" date="2014-11" db="EMBL/GenBank/DDBJ databases">
        <authorList>
            <person name="Otto D Thomas"/>
            <person name="Naeem Raeece"/>
        </authorList>
    </citation>
    <scope>NUCLEOTIDE SEQUENCE</scope>
</reference>
<dbReference type="PANTHER" id="PTHR45711">
    <property type="entry name" value="CHLORIDE CHANNEL PROTEIN"/>
    <property type="match status" value="1"/>
</dbReference>
<dbReference type="GO" id="GO:0005794">
    <property type="term" value="C:Golgi apparatus"/>
    <property type="evidence" value="ECO:0007669"/>
    <property type="project" value="TreeGrafter"/>
</dbReference>
<accession>A0A0G4FPU8</accession>
<evidence type="ECO:0000256" key="9">
    <source>
        <dbReference type="RuleBase" id="RU361221"/>
    </source>
</evidence>
<feature type="compositionally biased region" description="Low complexity" evidence="10">
    <location>
        <begin position="1002"/>
        <end position="1012"/>
    </location>
</feature>
<proteinExistence type="inferred from homology"/>
<evidence type="ECO:0000256" key="4">
    <source>
        <dbReference type="ARBA" id="ARBA00022989"/>
    </source>
</evidence>
<feature type="transmembrane region" description="Helical" evidence="9">
    <location>
        <begin position="282"/>
        <end position="303"/>
    </location>
</feature>
<feature type="compositionally biased region" description="Basic and acidic residues" evidence="10">
    <location>
        <begin position="898"/>
        <end position="907"/>
    </location>
</feature>
<dbReference type="VEuPathDB" id="CryptoDB:Cvel_18040"/>
<dbReference type="SUPFAM" id="SSF81340">
    <property type="entry name" value="Clc chloride channel"/>
    <property type="match status" value="1"/>
</dbReference>
<dbReference type="InterPro" id="IPR014743">
    <property type="entry name" value="Cl-channel_core"/>
</dbReference>
<dbReference type="GO" id="GO:0005886">
    <property type="term" value="C:plasma membrane"/>
    <property type="evidence" value="ECO:0007669"/>
    <property type="project" value="TreeGrafter"/>
</dbReference>
<protein>
    <recommendedName>
        <fullName evidence="9">Chloride channel protein</fullName>
    </recommendedName>
</protein>
<dbReference type="Gene3D" id="3.10.580.10">
    <property type="entry name" value="CBS-domain"/>
    <property type="match status" value="1"/>
</dbReference>
<dbReference type="AlphaFoldDB" id="A0A0G4FPU8"/>
<keyword evidence="5 9" id="KW-0406">Ion transport</keyword>
<keyword evidence="7 9" id="KW-0868">Chloride</keyword>
<feature type="transmembrane region" description="Helical" evidence="9">
    <location>
        <begin position="546"/>
        <end position="568"/>
    </location>
</feature>
<evidence type="ECO:0000259" key="11">
    <source>
        <dbReference type="PROSITE" id="PS51371"/>
    </source>
</evidence>
<feature type="transmembrane region" description="Helical" evidence="9">
    <location>
        <begin position="507"/>
        <end position="526"/>
    </location>
</feature>
<feature type="transmembrane region" description="Helical" evidence="9">
    <location>
        <begin position="384"/>
        <end position="408"/>
    </location>
</feature>
<feature type="region of interest" description="Disordered" evidence="10">
    <location>
        <begin position="989"/>
        <end position="1043"/>
    </location>
</feature>
<dbReference type="GO" id="GO:0005247">
    <property type="term" value="F:voltage-gated chloride channel activity"/>
    <property type="evidence" value="ECO:0007669"/>
    <property type="project" value="TreeGrafter"/>
</dbReference>
<comment type="caution">
    <text evidence="9">Lacks conserved residue(s) required for the propagation of feature annotation.</text>
</comment>
<feature type="transmembrane region" description="Helical" evidence="9">
    <location>
        <begin position="465"/>
        <end position="487"/>
    </location>
</feature>
<dbReference type="Gene3D" id="1.10.3080.10">
    <property type="entry name" value="Clc chloride channel"/>
    <property type="match status" value="1"/>
</dbReference>
<feature type="transmembrane region" description="Helical" evidence="9">
    <location>
        <begin position="613"/>
        <end position="638"/>
    </location>
</feature>
<evidence type="ECO:0000256" key="6">
    <source>
        <dbReference type="ARBA" id="ARBA00023136"/>
    </source>
</evidence>
<evidence type="ECO:0000256" key="2">
    <source>
        <dbReference type="ARBA" id="ARBA00022448"/>
    </source>
</evidence>
<feature type="compositionally biased region" description="Basic and acidic residues" evidence="10">
    <location>
        <begin position="1"/>
        <end position="11"/>
    </location>
</feature>
<dbReference type="InterPro" id="IPR046342">
    <property type="entry name" value="CBS_dom_sf"/>
</dbReference>
<feature type="compositionally biased region" description="Polar residues" evidence="10">
    <location>
        <begin position="33"/>
        <end position="50"/>
    </location>
</feature>
<dbReference type="SUPFAM" id="SSF54631">
    <property type="entry name" value="CBS-domain pair"/>
    <property type="match status" value="1"/>
</dbReference>
<keyword evidence="2 9" id="KW-0813">Transport</keyword>